<proteinExistence type="predicted"/>
<dbReference type="InterPro" id="IPR036097">
    <property type="entry name" value="HisK_dim/P_sf"/>
</dbReference>
<dbReference type="SUPFAM" id="SSF55874">
    <property type="entry name" value="ATPase domain of HSP90 chaperone/DNA topoisomerase II/histidine kinase"/>
    <property type="match status" value="1"/>
</dbReference>
<dbReference type="SMART" id="SM00388">
    <property type="entry name" value="HisKA"/>
    <property type="match status" value="1"/>
</dbReference>
<evidence type="ECO:0000256" key="3">
    <source>
        <dbReference type="ARBA" id="ARBA00012438"/>
    </source>
</evidence>
<sequence length="421" mass="47037">MFEKTRYQLTIAYVGVLTVILVVFTVAVRFTFINNLENQLTDRLRNLAKAAAFNMDLEYGGLEVDEDEILVRKNQAIEWFDTHGKLVAKQGKYRLKRSLNTKQAIQTQNAPYPVRGFTGLVKDLEGKKIIGYVRVSESLTELNDTIRGLDVGLGCGVVIALVLSGFGGIWLTSRAMKPIEESFQRLKQFTADASHELRNPLMAIETNASVALKYSERMREEDKEKFSAIAAATDQMTRLTEDLLLLARTDKFSTVNQSLVHLSLILSDLIQLYKLTAEEKDITLTTELTENLYLLGNEALLEQVFANLLQNALYYTPAGGAIIVEANRVNSKIVINFKDTGIGIAPEHLDQIFERFFRVDTSRSYKNAKSGLGLAIVREIVQLHKGKISVDSELGVGSCFTVSFTDWSLVTGAKLQTFTTD</sequence>
<gene>
    <name evidence="14" type="ORF">BC008_13250</name>
</gene>
<keyword evidence="7" id="KW-0418">Kinase</keyword>
<dbReference type="Gene3D" id="3.30.565.10">
    <property type="entry name" value="Histidine kinase-like ATPase, C-terminal domain"/>
    <property type="match status" value="1"/>
</dbReference>
<dbReference type="PROSITE" id="PS50109">
    <property type="entry name" value="HIS_KIN"/>
    <property type="match status" value="1"/>
</dbReference>
<dbReference type="CDD" id="cd00082">
    <property type="entry name" value="HisKA"/>
    <property type="match status" value="1"/>
</dbReference>
<dbReference type="InterPro" id="IPR004358">
    <property type="entry name" value="Sig_transdc_His_kin-like_C"/>
</dbReference>
<dbReference type="GO" id="GO:0005886">
    <property type="term" value="C:plasma membrane"/>
    <property type="evidence" value="ECO:0007669"/>
    <property type="project" value="TreeGrafter"/>
</dbReference>
<feature type="transmembrane region" description="Helical" evidence="12">
    <location>
        <begin position="12"/>
        <end position="32"/>
    </location>
</feature>
<keyword evidence="5" id="KW-0808">Transferase</keyword>
<evidence type="ECO:0000256" key="1">
    <source>
        <dbReference type="ARBA" id="ARBA00000085"/>
    </source>
</evidence>
<keyword evidence="10 12" id="KW-0472">Membrane</keyword>
<evidence type="ECO:0000313" key="15">
    <source>
        <dbReference type="Proteomes" id="UP000053372"/>
    </source>
</evidence>
<accession>A0A0V7ZG47</accession>
<dbReference type="SUPFAM" id="SSF47384">
    <property type="entry name" value="Homodimeric domain of signal transducing histidine kinase"/>
    <property type="match status" value="1"/>
</dbReference>
<comment type="function">
    <text evidence="11">Photoreceptor which exists in two forms that are reversibly interconvertible by light: the R form that absorbs maximally in the red region of the spectrum and the FR form that absorbs maximally in the far-red region.</text>
</comment>
<evidence type="ECO:0000259" key="13">
    <source>
        <dbReference type="PROSITE" id="PS50109"/>
    </source>
</evidence>
<evidence type="ECO:0000256" key="7">
    <source>
        <dbReference type="ARBA" id="ARBA00022777"/>
    </source>
</evidence>
<feature type="domain" description="Histidine kinase" evidence="13">
    <location>
        <begin position="192"/>
        <end position="408"/>
    </location>
</feature>
<evidence type="ECO:0000256" key="12">
    <source>
        <dbReference type="SAM" id="Phobius"/>
    </source>
</evidence>
<dbReference type="AlphaFoldDB" id="A0A0V7ZG47"/>
<feature type="transmembrane region" description="Helical" evidence="12">
    <location>
        <begin position="151"/>
        <end position="171"/>
    </location>
</feature>
<evidence type="ECO:0000256" key="5">
    <source>
        <dbReference type="ARBA" id="ARBA00022679"/>
    </source>
</evidence>
<dbReference type="OrthoDB" id="417111at2"/>
<dbReference type="EC" id="2.7.13.3" evidence="3"/>
<dbReference type="FunFam" id="3.30.565.10:FF:000006">
    <property type="entry name" value="Sensor histidine kinase WalK"/>
    <property type="match status" value="1"/>
</dbReference>
<dbReference type="Pfam" id="PF02518">
    <property type="entry name" value="HATPase_c"/>
    <property type="match status" value="1"/>
</dbReference>
<dbReference type="EMBL" id="LMTZ01000139">
    <property type="protein sequence ID" value="KST63425.1"/>
    <property type="molecule type" value="Genomic_DNA"/>
</dbReference>
<dbReference type="PANTHER" id="PTHR45436:SF5">
    <property type="entry name" value="SENSOR HISTIDINE KINASE TRCS"/>
    <property type="match status" value="1"/>
</dbReference>
<evidence type="ECO:0000256" key="11">
    <source>
        <dbReference type="ARBA" id="ARBA00055745"/>
    </source>
</evidence>
<dbReference type="InterPro" id="IPR005467">
    <property type="entry name" value="His_kinase_dom"/>
</dbReference>
<evidence type="ECO:0000256" key="4">
    <source>
        <dbReference type="ARBA" id="ARBA00022553"/>
    </source>
</evidence>
<comment type="subcellular location">
    <subcellularLocation>
        <location evidence="2">Membrane</location>
    </subcellularLocation>
</comment>
<comment type="caution">
    <text evidence="14">The sequence shown here is derived from an EMBL/GenBank/DDBJ whole genome shotgun (WGS) entry which is preliminary data.</text>
</comment>
<dbReference type="InterPro" id="IPR003594">
    <property type="entry name" value="HATPase_dom"/>
</dbReference>
<dbReference type="Proteomes" id="UP000053372">
    <property type="component" value="Unassembled WGS sequence"/>
</dbReference>
<dbReference type="PANTHER" id="PTHR45436">
    <property type="entry name" value="SENSOR HISTIDINE KINASE YKOH"/>
    <property type="match status" value="1"/>
</dbReference>
<evidence type="ECO:0000256" key="10">
    <source>
        <dbReference type="ARBA" id="ARBA00023136"/>
    </source>
</evidence>
<dbReference type="PRINTS" id="PR00344">
    <property type="entry name" value="BCTRLSENSOR"/>
</dbReference>
<keyword evidence="8 12" id="KW-1133">Transmembrane helix</keyword>
<dbReference type="GO" id="GO:0000155">
    <property type="term" value="F:phosphorelay sensor kinase activity"/>
    <property type="evidence" value="ECO:0007669"/>
    <property type="project" value="InterPro"/>
</dbReference>
<keyword evidence="4" id="KW-0597">Phosphoprotein</keyword>
<dbReference type="Pfam" id="PF00512">
    <property type="entry name" value="HisKA"/>
    <property type="match status" value="1"/>
</dbReference>
<dbReference type="InterPro" id="IPR003661">
    <property type="entry name" value="HisK_dim/P_dom"/>
</dbReference>
<evidence type="ECO:0000313" key="14">
    <source>
        <dbReference type="EMBL" id="KST63425.1"/>
    </source>
</evidence>
<evidence type="ECO:0000256" key="6">
    <source>
        <dbReference type="ARBA" id="ARBA00022692"/>
    </source>
</evidence>
<organism evidence="14 15">
    <name type="scientific">Mastigocoleus testarum BC008</name>
    <dbReference type="NCBI Taxonomy" id="371196"/>
    <lineage>
        <taxon>Bacteria</taxon>
        <taxon>Bacillati</taxon>
        <taxon>Cyanobacteriota</taxon>
        <taxon>Cyanophyceae</taxon>
        <taxon>Nostocales</taxon>
        <taxon>Hapalosiphonaceae</taxon>
        <taxon>Mastigocoleus</taxon>
    </lineage>
</organism>
<evidence type="ECO:0000256" key="9">
    <source>
        <dbReference type="ARBA" id="ARBA00023012"/>
    </source>
</evidence>
<dbReference type="RefSeq" id="WP_058184430.1">
    <property type="nucleotide sequence ID" value="NZ_LMTZ01000139.1"/>
</dbReference>
<keyword evidence="15" id="KW-1185">Reference proteome</keyword>
<dbReference type="SMART" id="SM00387">
    <property type="entry name" value="HATPase_c"/>
    <property type="match status" value="1"/>
</dbReference>
<evidence type="ECO:0000256" key="8">
    <source>
        <dbReference type="ARBA" id="ARBA00022989"/>
    </source>
</evidence>
<keyword evidence="6 12" id="KW-0812">Transmembrane</keyword>
<dbReference type="InterPro" id="IPR050428">
    <property type="entry name" value="TCS_sensor_his_kinase"/>
</dbReference>
<name>A0A0V7ZG47_9CYAN</name>
<dbReference type="InterPro" id="IPR036890">
    <property type="entry name" value="HATPase_C_sf"/>
</dbReference>
<protein>
    <recommendedName>
        <fullName evidence="3">histidine kinase</fullName>
        <ecNumber evidence="3">2.7.13.3</ecNumber>
    </recommendedName>
</protein>
<keyword evidence="9" id="KW-0902">Two-component regulatory system</keyword>
<dbReference type="Gene3D" id="1.10.287.130">
    <property type="match status" value="1"/>
</dbReference>
<comment type="catalytic activity">
    <reaction evidence="1">
        <text>ATP + protein L-histidine = ADP + protein N-phospho-L-histidine.</text>
        <dbReference type="EC" id="2.7.13.3"/>
    </reaction>
</comment>
<reference evidence="14 15" key="1">
    <citation type="journal article" date="2015" name="Genome Announc.">
        <title>Draft Genome of the Euendolithic (true boring) Cyanobacterium Mastigocoleus testarum strain BC008.</title>
        <authorList>
            <person name="Guida B.S."/>
            <person name="Garcia-Pichel F."/>
        </authorList>
    </citation>
    <scope>NUCLEOTIDE SEQUENCE [LARGE SCALE GENOMIC DNA]</scope>
    <source>
        <strain evidence="14 15">BC008</strain>
    </source>
</reference>
<evidence type="ECO:0000256" key="2">
    <source>
        <dbReference type="ARBA" id="ARBA00004370"/>
    </source>
</evidence>